<dbReference type="Gene3D" id="3.30.450.20">
    <property type="entry name" value="PAS domain"/>
    <property type="match status" value="1"/>
</dbReference>
<dbReference type="OrthoDB" id="6366277at2"/>
<evidence type="ECO:0000313" key="3">
    <source>
        <dbReference type="Proteomes" id="UP000199371"/>
    </source>
</evidence>
<name>A0A1H6KR16_9GAMM</name>
<feature type="domain" description="PAS" evidence="1">
    <location>
        <begin position="89"/>
        <end position="159"/>
    </location>
</feature>
<keyword evidence="3" id="KW-1185">Reference proteome</keyword>
<dbReference type="InterPro" id="IPR035965">
    <property type="entry name" value="PAS-like_dom_sf"/>
</dbReference>
<dbReference type="AlphaFoldDB" id="A0A1H6KR16"/>
<dbReference type="EMBL" id="FNXF01000003">
    <property type="protein sequence ID" value="SEH74043.1"/>
    <property type="molecule type" value="Genomic_DNA"/>
</dbReference>
<evidence type="ECO:0000259" key="1">
    <source>
        <dbReference type="SMART" id="SM00091"/>
    </source>
</evidence>
<dbReference type="Proteomes" id="UP000199371">
    <property type="component" value="Unassembled WGS sequence"/>
</dbReference>
<accession>A0A1H6KR16</accession>
<evidence type="ECO:0000313" key="2">
    <source>
        <dbReference type="EMBL" id="SEH74043.1"/>
    </source>
</evidence>
<dbReference type="RefSeq" id="WP_092791205.1">
    <property type="nucleotide sequence ID" value="NZ_FNXF01000003.1"/>
</dbReference>
<dbReference type="SMART" id="SM00091">
    <property type="entry name" value="PAS"/>
    <property type="match status" value="1"/>
</dbReference>
<dbReference type="STRING" id="173990.SAMN05660691_01166"/>
<dbReference type="CDD" id="cd00130">
    <property type="entry name" value="PAS"/>
    <property type="match status" value="1"/>
</dbReference>
<dbReference type="InterPro" id="IPR000014">
    <property type="entry name" value="PAS"/>
</dbReference>
<reference evidence="3" key="1">
    <citation type="submission" date="2016-10" db="EMBL/GenBank/DDBJ databases">
        <authorList>
            <person name="Varghese N."/>
            <person name="Submissions S."/>
        </authorList>
    </citation>
    <scope>NUCLEOTIDE SEQUENCE [LARGE SCALE GENOMIC DNA]</scope>
    <source>
        <strain evidence="3">DSM 17616</strain>
    </source>
</reference>
<protein>
    <recommendedName>
        <fullName evidence="1">PAS domain-containing protein</fullName>
    </recommendedName>
</protein>
<gene>
    <name evidence="2" type="ORF">SAMN05660691_01166</name>
</gene>
<proteinExistence type="predicted"/>
<dbReference type="SUPFAM" id="SSF55785">
    <property type="entry name" value="PYP-like sensor domain (PAS domain)"/>
    <property type="match status" value="1"/>
</dbReference>
<organism evidence="2 3">
    <name type="scientific">Rheinheimera pacifica</name>
    <dbReference type="NCBI Taxonomy" id="173990"/>
    <lineage>
        <taxon>Bacteria</taxon>
        <taxon>Pseudomonadati</taxon>
        <taxon>Pseudomonadota</taxon>
        <taxon>Gammaproteobacteria</taxon>
        <taxon>Chromatiales</taxon>
        <taxon>Chromatiaceae</taxon>
        <taxon>Rheinheimera</taxon>
    </lineage>
</organism>
<sequence length="198" mass="21555">MSDPLVPPQVTEALRQQAEQQLRTGTAQLSSAFNASADALGVLYRLSSVANTAADGLKLLHELQIHQIELDLQLEQLQQNEHECNHELACYRQFFQLAPQGCLLLSLDGLITGCNAAAIRLFANEAEDRAQQLSGRALLSLFSATCRPMLSATLARVQRNQQSATLIATIATHTAETRSVRLAINLSPDLKAILIVLT</sequence>